<gene>
    <name evidence="7" type="ORF">K443DRAFT_84580</name>
</gene>
<dbReference type="InterPro" id="IPR005123">
    <property type="entry name" value="Oxoglu/Fe-dep_dioxygenase_dom"/>
</dbReference>
<keyword evidence="1 5" id="KW-0479">Metal-binding</keyword>
<evidence type="ECO:0000256" key="1">
    <source>
        <dbReference type="ARBA" id="ARBA00022723"/>
    </source>
</evidence>
<evidence type="ECO:0000256" key="5">
    <source>
        <dbReference type="PIRSR" id="PIRSR604574-2"/>
    </source>
</evidence>
<dbReference type="Proteomes" id="UP000054477">
    <property type="component" value="Unassembled WGS sequence"/>
</dbReference>
<proteinExistence type="predicted"/>
<keyword evidence="8" id="KW-1185">Reference proteome</keyword>
<dbReference type="AlphaFoldDB" id="A0A0C9XUK6"/>
<keyword evidence="3" id="KW-0560">Oxidoreductase</keyword>
<dbReference type="InterPro" id="IPR004574">
    <property type="entry name" value="Alkb"/>
</dbReference>
<evidence type="ECO:0000256" key="3">
    <source>
        <dbReference type="ARBA" id="ARBA00023002"/>
    </source>
</evidence>
<feature type="binding site" evidence="5">
    <location>
        <position position="373"/>
    </location>
    <ligand>
        <name>Fe cation</name>
        <dbReference type="ChEBI" id="CHEBI:24875"/>
        <note>catalytic</note>
    </ligand>
</feature>
<dbReference type="Pfam" id="PF13532">
    <property type="entry name" value="2OG-FeII_Oxy_2"/>
    <property type="match status" value="1"/>
</dbReference>
<feature type="binding site" evidence="5">
    <location>
        <position position="316"/>
    </location>
    <ligand>
        <name>Fe cation</name>
        <dbReference type="ChEBI" id="CHEBI:24875"/>
        <note>catalytic</note>
    </ligand>
</feature>
<dbReference type="InterPro" id="IPR037151">
    <property type="entry name" value="AlkB-like_sf"/>
</dbReference>
<protein>
    <recommendedName>
        <fullName evidence="6">Fe2OG dioxygenase domain-containing protein</fullName>
    </recommendedName>
</protein>
<dbReference type="GO" id="GO:0051213">
    <property type="term" value="F:dioxygenase activity"/>
    <property type="evidence" value="ECO:0007669"/>
    <property type="project" value="UniProtKB-KW"/>
</dbReference>
<evidence type="ECO:0000313" key="7">
    <source>
        <dbReference type="EMBL" id="KIK08686.1"/>
    </source>
</evidence>
<dbReference type="SUPFAM" id="SSF51197">
    <property type="entry name" value="Clavaminate synthase-like"/>
    <property type="match status" value="1"/>
</dbReference>
<organism evidence="7 8">
    <name type="scientific">Laccaria amethystina LaAM-08-1</name>
    <dbReference type="NCBI Taxonomy" id="1095629"/>
    <lineage>
        <taxon>Eukaryota</taxon>
        <taxon>Fungi</taxon>
        <taxon>Dikarya</taxon>
        <taxon>Basidiomycota</taxon>
        <taxon>Agaricomycotina</taxon>
        <taxon>Agaricomycetes</taxon>
        <taxon>Agaricomycetidae</taxon>
        <taxon>Agaricales</taxon>
        <taxon>Agaricineae</taxon>
        <taxon>Hydnangiaceae</taxon>
        <taxon>Laccaria</taxon>
    </lineage>
</organism>
<keyword evidence="4 5" id="KW-0408">Iron</keyword>
<sequence>MAFTIPDIQDPKSQSYKKARRQYYKATKNRPATYELDWSPFRAAEKRYKARFPLPDLSSVLDLALLDNARQQEVERGVWRGSPNAVHYAQLPFKKTASTPAYFIPSLPGLVILPSFISREKQRQLAKWSLIKHARHPNETNLDTHYELPVDGLWKSCLLARDDSSKDILVYPKALYSQDTELPKPGPRQLVDNTPASLDNFQALSLTPKPPQAPSPTIRATLASSLLYKLRWANIGWYYHWGTKQYDFSKGKGVIDAELRDVCISAVAAVDWDEVFAGTEVEWGEAGSEWKSWDKTYEPDAGIVNFYQTKDTLMAHVDRSEVCATSPLVSISLGNAAIFLVGGLTRDSEPVPILLRSGDVMIMSGPTCRRAYHGVPRILEETLPPHLRTAALDEQNRSDWQAYEDYLCTTRININVRQVFPKGFKPIM</sequence>
<reference evidence="8" key="2">
    <citation type="submission" date="2015-01" db="EMBL/GenBank/DDBJ databases">
        <title>Evolutionary Origins and Diversification of the Mycorrhizal Mutualists.</title>
        <authorList>
            <consortium name="DOE Joint Genome Institute"/>
            <consortium name="Mycorrhizal Genomics Consortium"/>
            <person name="Kohler A."/>
            <person name="Kuo A."/>
            <person name="Nagy L.G."/>
            <person name="Floudas D."/>
            <person name="Copeland A."/>
            <person name="Barry K.W."/>
            <person name="Cichocki N."/>
            <person name="Veneault-Fourrey C."/>
            <person name="LaButti K."/>
            <person name="Lindquist E.A."/>
            <person name="Lipzen A."/>
            <person name="Lundell T."/>
            <person name="Morin E."/>
            <person name="Murat C."/>
            <person name="Riley R."/>
            <person name="Ohm R."/>
            <person name="Sun H."/>
            <person name="Tunlid A."/>
            <person name="Henrissat B."/>
            <person name="Grigoriev I.V."/>
            <person name="Hibbett D.S."/>
            <person name="Martin F."/>
        </authorList>
    </citation>
    <scope>NUCLEOTIDE SEQUENCE [LARGE SCALE GENOMIC DNA]</scope>
    <source>
        <strain evidence="8">LaAM-08-1</strain>
    </source>
</reference>
<dbReference type="OrthoDB" id="6614653at2759"/>
<accession>A0A0C9XUK6</accession>
<reference evidence="7 8" key="1">
    <citation type="submission" date="2014-04" db="EMBL/GenBank/DDBJ databases">
        <authorList>
            <consortium name="DOE Joint Genome Institute"/>
            <person name="Kuo A."/>
            <person name="Kohler A."/>
            <person name="Nagy L.G."/>
            <person name="Floudas D."/>
            <person name="Copeland A."/>
            <person name="Barry K.W."/>
            <person name="Cichocki N."/>
            <person name="Veneault-Fourrey C."/>
            <person name="LaButti K."/>
            <person name="Lindquist E.A."/>
            <person name="Lipzen A."/>
            <person name="Lundell T."/>
            <person name="Morin E."/>
            <person name="Murat C."/>
            <person name="Sun H."/>
            <person name="Tunlid A."/>
            <person name="Henrissat B."/>
            <person name="Grigoriev I.V."/>
            <person name="Hibbett D.S."/>
            <person name="Martin F."/>
            <person name="Nordberg H.P."/>
            <person name="Cantor M.N."/>
            <person name="Hua S.X."/>
        </authorList>
    </citation>
    <scope>NUCLEOTIDE SEQUENCE [LARGE SCALE GENOMIC DNA]</scope>
    <source>
        <strain evidence="7 8">LaAM-08-1</strain>
    </source>
</reference>
<keyword evidence="2" id="KW-0223">Dioxygenase</keyword>
<feature type="binding site" evidence="5">
    <location>
        <position position="318"/>
    </location>
    <ligand>
        <name>Fe cation</name>
        <dbReference type="ChEBI" id="CHEBI:24875"/>
        <note>catalytic</note>
    </ligand>
</feature>
<dbReference type="PANTHER" id="PTHR16557:SF2">
    <property type="entry name" value="NUCLEIC ACID DIOXYGENASE ALKBH1"/>
    <property type="match status" value="1"/>
</dbReference>
<evidence type="ECO:0000256" key="4">
    <source>
        <dbReference type="ARBA" id="ARBA00023004"/>
    </source>
</evidence>
<dbReference type="EMBL" id="KN838541">
    <property type="protein sequence ID" value="KIK08686.1"/>
    <property type="molecule type" value="Genomic_DNA"/>
</dbReference>
<evidence type="ECO:0000256" key="2">
    <source>
        <dbReference type="ARBA" id="ARBA00022964"/>
    </source>
</evidence>
<dbReference type="GO" id="GO:0005737">
    <property type="term" value="C:cytoplasm"/>
    <property type="evidence" value="ECO:0007669"/>
    <property type="project" value="TreeGrafter"/>
</dbReference>
<feature type="domain" description="Fe2OG dioxygenase" evidence="6">
    <location>
        <begin position="298"/>
        <end position="420"/>
    </location>
</feature>
<dbReference type="InterPro" id="IPR027450">
    <property type="entry name" value="AlkB-like"/>
</dbReference>
<dbReference type="PANTHER" id="PTHR16557">
    <property type="entry name" value="ALKYLATED DNA REPAIR PROTEIN ALKB-RELATED"/>
    <property type="match status" value="1"/>
</dbReference>
<dbReference type="GO" id="GO:0005634">
    <property type="term" value="C:nucleus"/>
    <property type="evidence" value="ECO:0007669"/>
    <property type="project" value="TreeGrafter"/>
</dbReference>
<dbReference type="GO" id="GO:0046872">
    <property type="term" value="F:metal ion binding"/>
    <property type="evidence" value="ECO:0007669"/>
    <property type="project" value="UniProtKB-KW"/>
</dbReference>
<dbReference type="STRING" id="1095629.A0A0C9XUK6"/>
<comment type="cofactor">
    <cofactor evidence="5">
        <name>Fe(2+)</name>
        <dbReference type="ChEBI" id="CHEBI:29033"/>
    </cofactor>
    <text evidence="5">Binds 1 Fe(2+) ion per subunit.</text>
</comment>
<dbReference type="HOGENOM" id="CLU_029471_1_0_1"/>
<evidence type="ECO:0000259" key="6">
    <source>
        <dbReference type="PROSITE" id="PS51471"/>
    </source>
</evidence>
<evidence type="ECO:0000313" key="8">
    <source>
        <dbReference type="Proteomes" id="UP000054477"/>
    </source>
</evidence>
<dbReference type="Gene3D" id="2.60.120.590">
    <property type="entry name" value="Alpha-ketoglutarate-dependent dioxygenase AlkB-like"/>
    <property type="match status" value="1"/>
</dbReference>
<name>A0A0C9XUK6_9AGAR</name>
<dbReference type="PROSITE" id="PS51471">
    <property type="entry name" value="FE2OG_OXY"/>
    <property type="match status" value="1"/>
</dbReference>